<dbReference type="InterPro" id="IPR040442">
    <property type="entry name" value="Pyrv_kinase-like_dom_sf"/>
</dbReference>
<sequence length="267" mass="27653">MPLRLSPTFRDDLTGATRPLVGMWVCSGSPLIAEICAGAGLDWLLIDMEHSPNGLESVLGQLQAVAAHQVTPVVRVPTNETVTIKQVLDLGAQNLLVPMVSSADEARAAVEAVRYPPRGKRGVGSALARSARWNRVEGYLEHADEHVSLFVQVETAAGVEAAAEIAAVDGVDGVFVGPSDLAASMGLIGQQSHPDVVAAVRRTFEAVRAAGRPVGVNAFAPDAARAYLEAGATFVLVGADVALLARSSEALAATFIPADAEGGETTS</sequence>
<dbReference type="FunFam" id="3.20.20.60:FF:000004">
    <property type="entry name" value="5-keto-4-deoxy-D-glucarate aldolase"/>
    <property type="match status" value="1"/>
</dbReference>
<organism evidence="5 6">
    <name type="scientific">Intrasporangium chromatireducens Q5-1</name>
    <dbReference type="NCBI Taxonomy" id="584657"/>
    <lineage>
        <taxon>Bacteria</taxon>
        <taxon>Bacillati</taxon>
        <taxon>Actinomycetota</taxon>
        <taxon>Actinomycetes</taxon>
        <taxon>Micrococcales</taxon>
        <taxon>Intrasporangiaceae</taxon>
        <taxon>Intrasporangium</taxon>
    </lineage>
</organism>
<dbReference type="EMBL" id="AWQS01000113">
    <property type="protein sequence ID" value="EWT05440.1"/>
    <property type="molecule type" value="Genomic_DNA"/>
</dbReference>
<dbReference type="SUPFAM" id="SSF51621">
    <property type="entry name" value="Phosphoenolpyruvate/pyruvate domain"/>
    <property type="match status" value="1"/>
</dbReference>
<evidence type="ECO:0000256" key="1">
    <source>
        <dbReference type="ARBA" id="ARBA00005568"/>
    </source>
</evidence>
<dbReference type="PANTHER" id="PTHR30502:SF0">
    <property type="entry name" value="PHOSPHOENOLPYRUVATE CARBOXYLASE FAMILY PROTEIN"/>
    <property type="match status" value="1"/>
</dbReference>
<dbReference type="InterPro" id="IPR015813">
    <property type="entry name" value="Pyrv/PenolPyrv_kinase-like_dom"/>
</dbReference>
<dbReference type="Pfam" id="PF03328">
    <property type="entry name" value="HpcH_HpaI"/>
    <property type="match status" value="1"/>
</dbReference>
<dbReference type="PATRIC" id="fig|584657.3.peg.2664"/>
<keyword evidence="6" id="KW-1185">Reference proteome</keyword>
<accession>W9GH78</accession>
<evidence type="ECO:0000259" key="4">
    <source>
        <dbReference type="Pfam" id="PF03328"/>
    </source>
</evidence>
<proteinExistence type="inferred from homology"/>
<dbReference type="Gene3D" id="3.20.20.60">
    <property type="entry name" value="Phosphoenolpyruvate-binding domains"/>
    <property type="match status" value="1"/>
</dbReference>
<keyword evidence="2" id="KW-0479">Metal-binding</keyword>
<protein>
    <submittedName>
        <fullName evidence="5">Alpha-dehydro-beta-deoxy-D-glucarate aldolase</fullName>
    </submittedName>
</protein>
<comment type="caution">
    <text evidence="5">The sequence shown here is derived from an EMBL/GenBank/DDBJ whole genome shotgun (WGS) entry which is preliminary data.</text>
</comment>
<keyword evidence="3" id="KW-0456">Lyase</keyword>
<dbReference type="PANTHER" id="PTHR30502">
    <property type="entry name" value="2-KETO-3-DEOXY-L-RHAMNONATE ALDOLASE"/>
    <property type="match status" value="1"/>
</dbReference>
<reference evidence="6" key="1">
    <citation type="submission" date="2013-08" db="EMBL/GenBank/DDBJ databases">
        <title>Intrasporangium oryzae NRRL B-24470.</title>
        <authorList>
            <person name="Liu H."/>
            <person name="Wang G."/>
        </authorList>
    </citation>
    <scope>NUCLEOTIDE SEQUENCE [LARGE SCALE GENOMIC DNA]</scope>
    <source>
        <strain evidence="6">Q5-1</strain>
    </source>
</reference>
<evidence type="ECO:0000256" key="3">
    <source>
        <dbReference type="ARBA" id="ARBA00023239"/>
    </source>
</evidence>
<dbReference type="GO" id="GO:0046872">
    <property type="term" value="F:metal ion binding"/>
    <property type="evidence" value="ECO:0007669"/>
    <property type="project" value="UniProtKB-KW"/>
</dbReference>
<dbReference type="InterPro" id="IPR050251">
    <property type="entry name" value="HpcH-HpaI_aldolase"/>
</dbReference>
<evidence type="ECO:0000313" key="6">
    <source>
        <dbReference type="Proteomes" id="UP000019494"/>
    </source>
</evidence>
<dbReference type="InterPro" id="IPR005000">
    <property type="entry name" value="Aldolase/citrate-lyase_domain"/>
</dbReference>
<dbReference type="GO" id="GO:0005737">
    <property type="term" value="C:cytoplasm"/>
    <property type="evidence" value="ECO:0007669"/>
    <property type="project" value="UniProtKB-ARBA"/>
</dbReference>
<dbReference type="AlphaFoldDB" id="W9GH78"/>
<dbReference type="OrthoDB" id="86160at2"/>
<gene>
    <name evidence="5" type="ORF">N864_04865</name>
</gene>
<dbReference type="Proteomes" id="UP000019494">
    <property type="component" value="Unassembled WGS sequence"/>
</dbReference>
<evidence type="ECO:0000256" key="2">
    <source>
        <dbReference type="ARBA" id="ARBA00022723"/>
    </source>
</evidence>
<comment type="similarity">
    <text evidence="1">Belongs to the HpcH/HpaI aldolase family.</text>
</comment>
<feature type="domain" description="HpcH/HpaI aldolase/citrate lyase" evidence="4">
    <location>
        <begin position="21"/>
        <end position="245"/>
    </location>
</feature>
<dbReference type="RefSeq" id="WP_034717541.1">
    <property type="nucleotide sequence ID" value="NZ_AWQS01000113.1"/>
</dbReference>
<name>W9GH78_9MICO</name>
<evidence type="ECO:0000313" key="5">
    <source>
        <dbReference type="EMBL" id="EWT05440.1"/>
    </source>
</evidence>
<dbReference type="GO" id="GO:0016832">
    <property type="term" value="F:aldehyde-lyase activity"/>
    <property type="evidence" value="ECO:0007669"/>
    <property type="project" value="TreeGrafter"/>
</dbReference>